<name>A0A438MVV3_EXOME</name>
<dbReference type="Gene3D" id="3.50.50.60">
    <property type="entry name" value="FAD/NAD(P)-binding domain"/>
    <property type="match status" value="2"/>
</dbReference>
<dbReference type="PRINTS" id="PR00368">
    <property type="entry name" value="FADPNR"/>
</dbReference>
<accession>A0A438MVV3</accession>
<evidence type="ECO:0000256" key="2">
    <source>
        <dbReference type="ARBA" id="ARBA00022630"/>
    </source>
</evidence>
<keyword evidence="3" id="KW-0560">Oxidoreductase</keyword>
<dbReference type="PANTHER" id="PTHR48105">
    <property type="entry name" value="THIOREDOXIN REDUCTASE 1-RELATED-RELATED"/>
    <property type="match status" value="1"/>
</dbReference>
<evidence type="ECO:0000313" key="5">
    <source>
        <dbReference type="EMBL" id="RVX67890.1"/>
    </source>
</evidence>
<dbReference type="InterPro" id="IPR050097">
    <property type="entry name" value="Ferredoxin-NADP_redctase_2"/>
</dbReference>
<evidence type="ECO:0000259" key="4">
    <source>
        <dbReference type="Pfam" id="PF07992"/>
    </source>
</evidence>
<organism evidence="5 6">
    <name type="scientific">Exophiala mesophila</name>
    <name type="common">Black yeast-like fungus</name>
    <dbReference type="NCBI Taxonomy" id="212818"/>
    <lineage>
        <taxon>Eukaryota</taxon>
        <taxon>Fungi</taxon>
        <taxon>Dikarya</taxon>
        <taxon>Ascomycota</taxon>
        <taxon>Pezizomycotina</taxon>
        <taxon>Eurotiomycetes</taxon>
        <taxon>Chaetothyriomycetidae</taxon>
        <taxon>Chaetothyriales</taxon>
        <taxon>Herpotrichiellaceae</taxon>
        <taxon>Exophiala</taxon>
    </lineage>
</organism>
<sequence length="347" mass="37516">MARLYDSLIIGSGPAGLSSALGLGRVHRTCAIFSNSTYRNAGIHAAHAILGHDGKSPEEIRNAGRKEIDAYGHAEFVEATIVKVSRSQTSNGLHSIFSVSDSVGREWRGRTVILATGVEDMFPDLPGYRENWPQNIYQCLFCDGHERYQQLKAVLCYPNVNLISIKMATMAHFQSYPPGSNGTSSSGKSLVRVLTNGPANPENDKSISSALKVLSAYGIEVDERPVSKLVADAKQGVHVHFETQESLHFGWIFHKPTTELSSTTKSFVDQLELATTTTPYGTTIKAEPPMNSTSVPGLFVVGDVGNMMTHVTTAISSGMGASGAVSHFCNEWDDADALLQIEGQKKE</sequence>
<evidence type="ECO:0000313" key="6">
    <source>
        <dbReference type="Proteomes" id="UP000288859"/>
    </source>
</evidence>
<reference evidence="5 6" key="1">
    <citation type="submission" date="2017-03" db="EMBL/GenBank/DDBJ databases">
        <title>Genomes of endolithic fungi from Antarctica.</title>
        <authorList>
            <person name="Coleine C."/>
            <person name="Masonjones S."/>
            <person name="Stajich J.E."/>
        </authorList>
    </citation>
    <scope>NUCLEOTIDE SEQUENCE [LARGE SCALE GENOMIC DNA]</scope>
    <source>
        <strain evidence="5 6">CCFEE 6314</strain>
    </source>
</reference>
<dbReference type="EMBL" id="NAJM01000043">
    <property type="protein sequence ID" value="RVX67890.1"/>
    <property type="molecule type" value="Genomic_DNA"/>
</dbReference>
<comment type="similarity">
    <text evidence="1">Belongs to the class-II pyridine nucleotide-disulfide oxidoreductase family.</text>
</comment>
<dbReference type="PRINTS" id="PR00469">
    <property type="entry name" value="PNDRDTASEII"/>
</dbReference>
<feature type="domain" description="FAD/NAD(P)-binding" evidence="4">
    <location>
        <begin position="6"/>
        <end position="135"/>
    </location>
</feature>
<dbReference type="AlphaFoldDB" id="A0A438MVV3"/>
<keyword evidence="2" id="KW-0285">Flavoprotein</keyword>
<dbReference type="VEuPathDB" id="FungiDB:PV10_08209"/>
<dbReference type="InterPro" id="IPR036188">
    <property type="entry name" value="FAD/NAD-bd_sf"/>
</dbReference>
<evidence type="ECO:0000256" key="3">
    <source>
        <dbReference type="ARBA" id="ARBA00023002"/>
    </source>
</evidence>
<dbReference type="GO" id="GO:0016491">
    <property type="term" value="F:oxidoreductase activity"/>
    <property type="evidence" value="ECO:0007669"/>
    <property type="project" value="UniProtKB-KW"/>
</dbReference>
<protein>
    <recommendedName>
        <fullName evidence="4">FAD/NAD(P)-binding domain-containing protein</fullName>
    </recommendedName>
</protein>
<dbReference type="OrthoDB" id="10260355at2759"/>
<dbReference type="GO" id="GO:0097237">
    <property type="term" value="P:cellular response to toxic substance"/>
    <property type="evidence" value="ECO:0007669"/>
    <property type="project" value="UniProtKB-ARBA"/>
</dbReference>
<dbReference type="InterPro" id="IPR023753">
    <property type="entry name" value="FAD/NAD-binding_dom"/>
</dbReference>
<dbReference type="Pfam" id="PF07992">
    <property type="entry name" value="Pyr_redox_2"/>
    <property type="match status" value="1"/>
</dbReference>
<comment type="caution">
    <text evidence="5">The sequence shown here is derived from an EMBL/GenBank/DDBJ whole genome shotgun (WGS) entry which is preliminary data.</text>
</comment>
<dbReference type="SUPFAM" id="SSF51905">
    <property type="entry name" value="FAD/NAD(P)-binding domain"/>
    <property type="match status" value="1"/>
</dbReference>
<evidence type="ECO:0000256" key="1">
    <source>
        <dbReference type="ARBA" id="ARBA00009333"/>
    </source>
</evidence>
<proteinExistence type="inferred from homology"/>
<gene>
    <name evidence="5" type="ORF">B0A52_08495</name>
</gene>
<dbReference type="Proteomes" id="UP000288859">
    <property type="component" value="Unassembled WGS sequence"/>
</dbReference>